<comment type="subunit">
    <text evidence="1">Component of the TIM23 complex.</text>
</comment>
<proteinExistence type="inferred from homology"/>
<comment type="caution">
    <text evidence="4">The sequence shown here is derived from an EMBL/GenBank/DDBJ whole genome shotgun (WGS) entry which is preliminary data.</text>
</comment>
<dbReference type="PROSITE" id="PS50969">
    <property type="entry name" value="FCP1"/>
    <property type="match status" value="1"/>
</dbReference>
<keyword evidence="1" id="KW-0496">Mitochondrion</keyword>
<feature type="domain" description="FCP1 homology" evidence="3">
    <location>
        <begin position="59"/>
        <end position="250"/>
    </location>
</feature>
<sequence length="303" mass="34417">MVCKGPPKGAAGLSSPRTSKIPDSAYYNVQTKTFWPRKPIRPVTPDYLVRANLTPKQLDTPRKHLVILDLNGTLFYRSRAARRNITTRPFLPEFLSFLFNNFRVMIWSSATPPSVESMLQVGLGEYMHQLDRIWTRQDFGLDPVDYNRKVLTLKDLEIVWRRVGHERAQELKRLGLSATNATSNNTKKGTLAEKYDVEFDQTNTILIDDSYDKSQLQKHNCVVLADFDEARAKAGSDVELLKVKGYLRKLAYQENVSAYMRLHPFTSDTEPAEYPDKQKPAGAPQAPPSSIDELAKALEKTTL</sequence>
<dbReference type="GO" id="GO:0005744">
    <property type="term" value="C:TIM23 mitochondrial import inner membrane translocase complex"/>
    <property type="evidence" value="ECO:0007669"/>
    <property type="project" value="UniProtKB-UniRule"/>
</dbReference>
<organism evidence="4 5">
    <name type="scientific">Actinomortierella ambigua</name>
    <dbReference type="NCBI Taxonomy" id="1343610"/>
    <lineage>
        <taxon>Eukaryota</taxon>
        <taxon>Fungi</taxon>
        <taxon>Fungi incertae sedis</taxon>
        <taxon>Mucoromycota</taxon>
        <taxon>Mortierellomycotina</taxon>
        <taxon>Mortierellomycetes</taxon>
        <taxon>Mortierellales</taxon>
        <taxon>Mortierellaceae</taxon>
        <taxon>Actinomortierella</taxon>
    </lineage>
</organism>
<dbReference type="Gene3D" id="3.40.50.1000">
    <property type="entry name" value="HAD superfamily/HAD-like"/>
    <property type="match status" value="1"/>
</dbReference>
<dbReference type="PANTHER" id="PTHR12210">
    <property type="entry name" value="DULLARD PROTEIN PHOSPHATASE"/>
    <property type="match status" value="1"/>
</dbReference>
<keyword evidence="1" id="KW-0811">Translocation</keyword>
<evidence type="ECO:0000256" key="2">
    <source>
        <dbReference type="SAM" id="MobiDB-lite"/>
    </source>
</evidence>
<evidence type="ECO:0000256" key="1">
    <source>
        <dbReference type="RuleBase" id="RU365079"/>
    </source>
</evidence>
<dbReference type="EMBL" id="JAAAJB010000007">
    <property type="protein sequence ID" value="KAG0270364.1"/>
    <property type="molecule type" value="Genomic_DNA"/>
</dbReference>
<dbReference type="InterPro" id="IPR023214">
    <property type="entry name" value="HAD_sf"/>
</dbReference>
<keyword evidence="1" id="KW-0809">Transit peptide</keyword>
<name>A0A9P6QLJ1_9FUNG</name>
<comment type="similarity">
    <text evidence="1">Belongs to the TIM50 family.</text>
</comment>
<dbReference type="InterPro" id="IPR036412">
    <property type="entry name" value="HAD-like_sf"/>
</dbReference>
<gene>
    <name evidence="4" type="ORF">DFQ27_008379</name>
</gene>
<comment type="subcellular location">
    <subcellularLocation>
        <location evidence="1">Mitochondrion inner membrane</location>
        <topology evidence="1">Single-pass membrane protein</topology>
    </subcellularLocation>
</comment>
<dbReference type="InterPro" id="IPR050365">
    <property type="entry name" value="TIM50"/>
</dbReference>
<keyword evidence="5" id="KW-1185">Reference proteome</keyword>
<dbReference type="Proteomes" id="UP000807716">
    <property type="component" value="Unassembled WGS sequence"/>
</dbReference>
<dbReference type="OrthoDB" id="1711508at2759"/>
<evidence type="ECO:0000313" key="5">
    <source>
        <dbReference type="Proteomes" id="UP000807716"/>
    </source>
</evidence>
<keyword evidence="1" id="KW-0653">Protein transport</keyword>
<feature type="region of interest" description="Disordered" evidence="2">
    <location>
        <begin position="267"/>
        <end position="303"/>
    </location>
</feature>
<reference evidence="4" key="1">
    <citation type="journal article" date="2020" name="Fungal Divers.">
        <title>Resolving the Mortierellaceae phylogeny through synthesis of multi-gene phylogenetics and phylogenomics.</title>
        <authorList>
            <person name="Vandepol N."/>
            <person name="Liber J."/>
            <person name="Desiro A."/>
            <person name="Na H."/>
            <person name="Kennedy M."/>
            <person name="Barry K."/>
            <person name="Grigoriev I.V."/>
            <person name="Miller A.N."/>
            <person name="O'Donnell K."/>
            <person name="Stajich J.E."/>
            <person name="Bonito G."/>
        </authorList>
    </citation>
    <scope>NUCLEOTIDE SEQUENCE</scope>
    <source>
        <strain evidence="4">BC1065</strain>
    </source>
</reference>
<dbReference type="GO" id="GO:0015031">
    <property type="term" value="P:protein transport"/>
    <property type="evidence" value="ECO:0007669"/>
    <property type="project" value="UniProtKB-KW"/>
</dbReference>
<dbReference type="AlphaFoldDB" id="A0A9P6QLJ1"/>
<evidence type="ECO:0000313" key="4">
    <source>
        <dbReference type="EMBL" id="KAG0270364.1"/>
    </source>
</evidence>
<dbReference type="SMART" id="SM00577">
    <property type="entry name" value="CPDc"/>
    <property type="match status" value="1"/>
</dbReference>
<accession>A0A9P6QLJ1</accession>
<keyword evidence="1" id="KW-0813">Transport</keyword>
<dbReference type="Pfam" id="PF03031">
    <property type="entry name" value="NIF"/>
    <property type="match status" value="1"/>
</dbReference>
<dbReference type="InterPro" id="IPR004274">
    <property type="entry name" value="FCP1_dom"/>
</dbReference>
<protein>
    <recommendedName>
        <fullName evidence="1">Mitochondrial import inner membrane translocase subunit TIM50</fullName>
    </recommendedName>
</protein>
<dbReference type="SUPFAM" id="SSF56784">
    <property type="entry name" value="HAD-like"/>
    <property type="match status" value="1"/>
</dbReference>
<comment type="function">
    <text evidence="1">Essential component of the TIM23 complex, a complex that mediates the translocation of transit peptide-containing proteins across the mitochondrial inner membrane.</text>
</comment>
<feature type="compositionally biased region" description="Basic and acidic residues" evidence="2">
    <location>
        <begin position="293"/>
        <end position="303"/>
    </location>
</feature>
<evidence type="ECO:0000259" key="3">
    <source>
        <dbReference type="PROSITE" id="PS50969"/>
    </source>
</evidence>